<dbReference type="EMBL" id="JARBHB010000010">
    <property type="protein sequence ID" value="KAJ8873558.1"/>
    <property type="molecule type" value="Genomic_DNA"/>
</dbReference>
<keyword evidence="2" id="KW-0812">Transmembrane</keyword>
<evidence type="ECO:0000313" key="4">
    <source>
        <dbReference type="Proteomes" id="UP001159363"/>
    </source>
</evidence>
<proteinExistence type="inferred from homology"/>
<reference evidence="3 4" key="1">
    <citation type="submission" date="2023-02" db="EMBL/GenBank/DDBJ databases">
        <title>LHISI_Scaffold_Assembly.</title>
        <authorList>
            <person name="Stuart O.P."/>
            <person name="Cleave R."/>
            <person name="Magrath M.J.L."/>
            <person name="Mikheyev A.S."/>
        </authorList>
    </citation>
    <scope>NUCLEOTIDE SEQUENCE [LARGE SCALE GENOMIC DNA]</scope>
    <source>
        <strain evidence="3">Daus_M_001</strain>
        <tissue evidence="3">Leg muscle</tissue>
    </source>
</reference>
<name>A0ABQ9GNE4_9NEOP</name>
<dbReference type="InterPro" id="IPR051843">
    <property type="entry name" value="CPA1_transporter"/>
</dbReference>
<comment type="similarity">
    <text evidence="1">Belongs to the monovalent cation:proton antiporter 1 (CPA1) transporter (TC 2.A.36) family.</text>
</comment>
<gene>
    <name evidence="3" type="ORF">PR048_024376</name>
</gene>
<evidence type="ECO:0000256" key="2">
    <source>
        <dbReference type="SAM" id="Phobius"/>
    </source>
</evidence>
<evidence type="ECO:0000256" key="1">
    <source>
        <dbReference type="ARBA" id="ARBA00007367"/>
    </source>
</evidence>
<dbReference type="Proteomes" id="UP001159363">
    <property type="component" value="Chromosome 9"/>
</dbReference>
<accession>A0ABQ9GNE4</accession>
<protein>
    <submittedName>
        <fullName evidence="3">Uncharacterized protein</fullName>
    </submittedName>
</protein>
<sequence length="77" mass="8096">MVMCAWCQAALGPVALDMARTLHSDENLVHANKVLVVAVMAILVTAPLGAILITMLGPRLLAKTDHSVPPATLSQSH</sequence>
<organism evidence="3 4">
    <name type="scientific">Dryococelus australis</name>
    <dbReference type="NCBI Taxonomy" id="614101"/>
    <lineage>
        <taxon>Eukaryota</taxon>
        <taxon>Metazoa</taxon>
        <taxon>Ecdysozoa</taxon>
        <taxon>Arthropoda</taxon>
        <taxon>Hexapoda</taxon>
        <taxon>Insecta</taxon>
        <taxon>Pterygota</taxon>
        <taxon>Neoptera</taxon>
        <taxon>Polyneoptera</taxon>
        <taxon>Phasmatodea</taxon>
        <taxon>Verophasmatodea</taxon>
        <taxon>Anareolatae</taxon>
        <taxon>Phasmatidae</taxon>
        <taxon>Eurycanthinae</taxon>
        <taxon>Dryococelus</taxon>
    </lineage>
</organism>
<keyword evidence="2" id="KW-1133">Transmembrane helix</keyword>
<keyword evidence="4" id="KW-1185">Reference proteome</keyword>
<comment type="caution">
    <text evidence="3">The sequence shown here is derived from an EMBL/GenBank/DDBJ whole genome shotgun (WGS) entry which is preliminary data.</text>
</comment>
<dbReference type="PANTHER" id="PTHR31102:SF1">
    <property type="entry name" value="CATION_H+ EXCHANGER DOMAIN-CONTAINING PROTEIN"/>
    <property type="match status" value="1"/>
</dbReference>
<dbReference type="PANTHER" id="PTHR31102">
    <property type="match status" value="1"/>
</dbReference>
<feature type="transmembrane region" description="Helical" evidence="2">
    <location>
        <begin position="34"/>
        <end position="56"/>
    </location>
</feature>
<keyword evidence="2" id="KW-0472">Membrane</keyword>
<evidence type="ECO:0000313" key="3">
    <source>
        <dbReference type="EMBL" id="KAJ8873558.1"/>
    </source>
</evidence>